<feature type="transmembrane region" description="Helical" evidence="1">
    <location>
        <begin position="377"/>
        <end position="397"/>
    </location>
</feature>
<sequence>MNKKHYFISPLALSFWLPALVILGYFVYRGMAPFGPNSILTVDLGQQYIDQFAAFKHTFLSHPTSFFYSFSNALGGDMLGEWAYYLMSPFNVIYLFTPIVHLPSAILFVTVLKFGSAGLSMAWLLKQLQLQRGYYITLFAVNYALSGWFIANDLNLLWLDAAILLPILIVQIEALFKQNNWWRYALILSLTITSNYYIGYMITLFVILYFIWRLTWPNQIKQRWQVIKHFVYGSLLAGALSAWLILPTYYQLRLGKAQYNTNWSFKFDNDPVKLILKLIPGSFDFNQMQSGQANFFVSAFILFTVIGFFVVKTVHWRIKIGALLLLGVLLIATTWAPLTIIFHGMQYPVWYPYRFSFLISFMFIYLGALAWQPNQPLNLMSSSLSLVCIITITFYAYQQSHHLSYIDQRSISLFAILAMLILAQLMFPSQDHYQWLLLSFTVLMLVVNVLLTLNRFSYLTNTEYQRTIKSLTPAIKKIKTDRTFYRIAQTFQRTRGDSMMLDFYGGSHFSSTLPKATPTFFGNIGQPDGDNYVAYSNGSLLSDALLDMKYIVAPNNQDKHLPGDPSTHLIGYRPDTSKYHLKAVTDKTSVWENPYALPLAFAASDTVLKTAMLLNNPMQNQNNIWQGLNAQKAPLVTAENFSQAVGHNVNTPATITDALLVKNQLNEPASLDLTFNPKTNDSYYLTLGSGLPIKDFDLLINGQVITQFNSYRHTVIINLASQVKNKPQTVTIRFKQTRSLLLNNVTLYRISQDNFQQQVNQLKAHPLTIDEYRDNKITGNITTTKQQPLLMTTIPSTPGWQVLVDGKRVKTEKVANYFIAVRTAPGKHHVTFKYTPPFFWLGVMLTSTAVLILVISRFYYKMLARKRSA</sequence>
<feature type="transmembrane region" description="Helical" evidence="1">
    <location>
        <begin position="409"/>
        <end position="427"/>
    </location>
</feature>
<feature type="transmembrane region" description="Helical" evidence="1">
    <location>
        <begin position="433"/>
        <end position="453"/>
    </location>
</feature>
<feature type="transmembrane region" description="Helical" evidence="1">
    <location>
        <begin position="157"/>
        <end position="176"/>
    </location>
</feature>
<keyword evidence="1" id="KW-1133">Transmembrane helix</keyword>
<accession>A0A5A5U0Y3</accession>
<evidence type="ECO:0000313" key="2">
    <source>
        <dbReference type="EMBL" id="GDZ84617.1"/>
    </source>
</evidence>
<dbReference type="EMBL" id="BJJW01000016">
    <property type="protein sequence ID" value="GDZ84617.1"/>
    <property type="molecule type" value="Genomic_DNA"/>
</dbReference>
<evidence type="ECO:0000256" key="1">
    <source>
        <dbReference type="SAM" id="Phobius"/>
    </source>
</evidence>
<feature type="transmembrane region" description="Helical" evidence="1">
    <location>
        <begin position="295"/>
        <end position="314"/>
    </location>
</feature>
<feature type="transmembrane region" description="Helical" evidence="1">
    <location>
        <begin position="133"/>
        <end position="151"/>
    </location>
</feature>
<feature type="transmembrane region" description="Helical" evidence="1">
    <location>
        <begin position="197"/>
        <end position="214"/>
    </location>
</feature>
<evidence type="ECO:0000313" key="3">
    <source>
        <dbReference type="Proteomes" id="UP000323274"/>
    </source>
</evidence>
<dbReference type="PANTHER" id="PTHR38454:SF1">
    <property type="entry name" value="INTEGRAL MEMBRANE PROTEIN"/>
    <property type="match status" value="1"/>
</dbReference>
<reference evidence="2 3" key="1">
    <citation type="submission" date="2019-04" db="EMBL/GenBank/DDBJ databases">
        <title>A pseudo-fructophilic Leuconostoc citreum strain F192-5 isolated from peel of satsuma mandarin: the first report for isolation and characterization of strain-dependent fructophilic-like characteristics.</title>
        <authorList>
            <person name="Maeno S."/>
            <person name="Tanizawa Y."/>
            <person name="Kajikawa A."/>
            <person name="Kanesaki Y."/>
            <person name="Kubota E."/>
            <person name="Arita M."/>
            <person name="Leon D."/>
            <person name="Endo A."/>
        </authorList>
    </citation>
    <scope>NUCLEOTIDE SEQUENCE [LARGE SCALE GENOMIC DNA]</scope>
    <source>
        <strain evidence="2 3">F192-5</strain>
    </source>
</reference>
<dbReference type="Pfam" id="PF09586">
    <property type="entry name" value="YfhO"/>
    <property type="match status" value="1"/>
</dbReference>
<feature type="transmembrane region" description="Helical" evidence="1">
    <location>
        <begin position="353"/>
        <end position="371"/>
    </location>
</feature>
<feature type="transmembrane region" description="Helical" evidence="1">
    <location>
        <begin position="92"/>
        <end position="112"/>
    </location>
</feature>
<dbReference type="AlphaFoldDB" id="A0A5A5U0Y3"/>
<organism evidence="2 3">
    <name type="scientific">Leuconostoc citreum</name>
    <dbReference type="NCBI Taxonomy" id="33964"/>
    <lineage>
        <taxon>Bacteria</taxon>
        <taxon>Bacillati</taxon>
        <taxon>Bacillota</taxon>
        <taxon>Bacilli</taxon>
        <taxon>Lactobacillales</taxon>
        <taxon>Lactobacillaceae</taxon>
        <taxon>Leuconostoc</taxon>
    </lineage>
</organism>
<dbReference type="PANTHER" id="PTHR38454">
    <property type="entry name" value="INTEGRAL MEMBRANE PROTEIN-RELATED"/>
    <property type="match status" value="1"/>
</dbReference>
<dbReference type="InterPro" id="IPR018580">
    <property type="entry name" value="Uncharacterised_YfhO"/>
</dbReference>
<feature type="transmembrane region" description="Helical" evidence="1">
    <location>
        <begin position="226"/>
        <end position="246"/>
    </location>
</feature>
<protein>
    <submittedName>
        <fullName evidence="2">Membrane protein</fullName>
    </submittedName>
</protein>
<comment type="caution">
    <text evidence="2">The sequence shown here is derived from an EMBL/GenBank/DDBJ whole genome shotgun (WGS) entry which is preliminary data.</text>
</comment>
<dbReference type="RefSeq" id="WP_149334792.1">
    <property type="nucleotide sequence ID" value="NZ_BJJW01000016.1"/>
</dbReference>
<feature type="transmembrane region" description="Helical" evidence="1">
    <location>
        <begin position="320"/>
        <end position="341"/>
    </location>
</feature>
<feature type="transmembrane region" description="Helical" evidence="1">
    <location>
        <begin position="7"/>
        <end position="28"/>
    </location>
</feature>
<keyword evidence="1" id="KW-0812">Transmembrane</keyword>
<proteinExistence type="predicted"/>
<dbReference type="Proteomes" id="UP000323274">
    <property type="component" value="Unassembled WGS sequence"/>
</dbReference>
<feature type="transmembrane region" description="Helical" evidence="1">
    <location>
        <begin position="838"/>
        <end position="860"/>
    </location>
</feature>
<keyword evidence="1" id="KW-0472">Membrane</keyword>
<gene>
    <name evidence="2" type="ORF">LCIT_18590</name>
</gene>
<name>A0A5A5U0Y3_LEUCI</name>